<dbReference type="Pfam" id="PF02146">
    <property type="entry name" value="SIR2"/>
    <property type="match status" value="2"/>
</dbReference>
<keyword evidence="10" id="KW-1185">Reference proteome</keyword>
<keyword evidence="5" id="KW-0496">Mitochondrion</keyword>
<dbReference type="PANTHER" id="PTHR11085:SF10">
    <property type="entry name" value="NAD-DEPENDENT PROTEIN DEACYLASE SIRTUIN-5, MITOCHONDRIAL-RELATED"/>
    <property type="match status" value="1"/>
</dbReference>
<sequence>MPSTDVEEFRRVVASAKHIVVLAGAGLSAASGIPTFRGPSGLWKTNDALRLVTPAAWREDPSRIWRWANYRREMISKASPNAAHRALALLSLPSVRSRLGYAADADFTLVTQNIDELSTRALDALLYPQSGFQLLLTETSPEEISAEINEAKARVLEMHGRVWDVVCTRFECQHKERNYDVPVCAALAESADISAGNALPRDETTTNAAAEVIADSVPQSPLAALHSSIRAPPPLRRTGLRPPTPPPPIPLEELPRCNRCGSLVRPGEVWFGEAAMDMDEIFARVNDADLCIVVGTSATIHPAAKFAATVKERGGKVAVFNLERTKGDDASDFLFLGPCEKLLPEALGIPTEVIRPREAASSVYSLSI</sequence>
<comment type="caution">
    <text evidence="9">The sequence shown here is derived from an EMBL/GenBank/DDBJ whole genome shotgun (WGS) entry which is preliminary data.</text>
</comment>
<evidence type="ECO:0000256" key="6">
    <source>
        <dbReference type="PROSITE-ProRule" id="PRU00236"/>
    </source>
</evidence>
<feature type="binding site" evidence="6">
    <location>
        <position position="167"/>
    </location>
    <ligand>
        <name>Zn(2+)</name>
        <dbReference type="ChEBI" id="CHEBI:29105"/>
    </ligand>
</feature>
<comment type="subcellular location">
    <subcellularLocation>
        <location evidence="1">Mitochondrion</location>
    </subcellularLocation>
</comment>
<accession>A0A9P3G9C6</accession>
<dbReference type="SUPFAM" id="SSF52467">
    <property type="entry name" value="DHS-like NAD/FAD-binding domain"/>
    <property type="match status" value="1"/>
</dbReference>
<keyword evidence="3" id="KW-0808">Transferase</keyword>
<dbReference type="InterPro" id="IPR026591">
    <property type="entry name" value="Sirtuin_cat_small_dom_sf"/>
</dbReference>
<evidence type="ECO:0000256" key="2">
    <source>
        <dbReference type="ARBA" id="ARBA00006924"/>
    </source>
</evidence>
<dbReference type="PANTHER" id="PTHR11085">
    <property type="entry name" value="NAD-DEPENDENT PROTEIN DEACYLASE SIRTUIN-5, MITOCHONDRIAL-RELATED"/>
    <property type="match status" value="1"/>
</dbReference>
<dbReference type="GO" id="GO:0005739">
    <property type="term" value="C:mitochondrion"/>
    <property type="evidence" value="ECO:0007669"/>
    <property type="project" value="UniProtKB-SubCell"/>
</dbReference>
<protein>
    <submittedName>
        <fullName evidence="9">NAD-dependent protein deacylase-like protein</fullName>
    </submittedName>
</protein>
<organism evidence="9 10">
    <name type="scientific">Phanerochaete sordida</name>
    <dbReference type="NCBI Taxonomy" id="48140"/>
    <lineage>
        <taxon>Eukaryota</taxon>
        <taxon>Fungi</taxon>
        <taxon>Dikarya</taxon>
        <taxon>Basidiomycota</taxon>
        <taxon>Agaricomycotina</taxon>
        <taxon>Agaricomycetes</taxon>
        <taxon>Polyporales</taxon>
        <taxon>Phanerochaetaceae</taxon>
        <taxon>Phanerochaete</taxon>
    </lineage>
</organism>
<proteinExistence type="inferred from homology"/>
<dbReference type="InterPro" id="IPR003000">
    <property type="entry name" value="Sirtuin"/>
</dbReference>
<evidence type="ECO:0000256" key="7">
    <source>
        <dbReference type="SAM" id="MobiDB-lite"/>
    </source>
</evidence>
<reference evidence="9 10" key="1">
    <citation type="submission" date="2021-08" db="EMBL/GenBank/DDBJ databases">
        <title>Draft Genome Sequence of Phanerochaete sordida strain YK-624.</title>
        <authorList>
            <person name="Mori T."/>
            <person name="Dohra H."/>
            <person name="Suzuki T."/>
            <person name="Kawagishi H."/>
            <person name="Hirai H."/>
        </authorList>
    </citation>
    <scope>NUCLEOTIDE SEQUENCE [LARGE SCALE GENOMIC DNA]</scope>
    <source>
        <strain evidence="9 10">YK-624</strain>
    </source>
</reference>
<evidence type="ECO:0000256" key="5">
    <source>
        <dbReference type="ARBA" id="ARBA00023128"/>
    </source>
</evidence>
<dbReference type="PROSITE" id="PS50305">
    <property type="entry name" value="SIRTUIN"/>
    <property type="match status" value="1"/>
</dbReference>
<dbReference type="InterPro" id="IPR050134">
    <property type="entry name" value="NAD-dep_sirtuin_deacylases"/>
</dbReference>
<feature type="binding site" evidence="6">
    <location>
        <position position="260"/>
    </location>
    <ligand>
        <name>Zn(2+)</name>
        <dbReference type="ChEBI" id="CHEBI:29105"/>
    </ligand>
</feature>
<dbReference type="InterPro" id="IPR026590">
    <property type="entry name" value="Ssirtuin_cat_dom"/>
</dbReference>
<evidence type="ECO:0000256" key="4">
    <source>
        <dbReference type="ARBA" id="ARBA00023027"/>
    </source>
</evidence>
<evidence type="ECO:0000259" key="8">
    <source>
        <dbReference type="PROSITE" id="PS50305"/>
    </source>
</evidence>
<keyword evidence="6" id="KW-0862">Zinc</keyword>
<keyword evidence="4" id="KW-0520">NAD</keyword>
<dbReference type="GO" id="GO:0046872">
    <property type="term" value="F:metal ion binding"/>
    <property type="evidence" value="ECO:0007669"/>
    <property type="project" value="UniProtKB-KW"/>
</dbReference>
<keyword evidence="6" id="KW-0479">Metal-binding</keyword>
<dbReference type="Gene3D" id="3.40.50.1220">
    <property type="entry name" value="TPP-binding domain"/>
    <property type="match status" value="1"/>
</dbReference>
<dbReference type="Proteomes" id="UP000703269">
    <property type="component" value="Unassembled WGS sequence"/>
</dbReference>
<gene>
    <name evidence="9" type="ORF">PsYK624_068420</name>
</gene>
<dbReference type="AlphaFoldDB" id="A0A9P3G9C6"/>
<name>A0A9P3G9C6_9APHY</name>
<dbReference type="GO" id="GO:0017136">
    <property type="term" value="F:histone deacetylase activity, NAD-dependent"/>
    <property type="evidence" value="ECO:0007669"/>
    <property type="project" value="TreeGrafter"/>
</dbReference>
<feature type="active site" description="Proton acceptor" evidence="6">
    <location>
        <position position="159"/>
    </location>
</feature>
<evidence type="ECO:0000313" key="10">
    <source>
        <dbReference type="Proteomes" id="UP000703269"/>
    </source>
</evidence>
<evidence type="ECO:0000313" key="9">
    <source>
        <dbReference type="EMBL" id="GJE90698.1"/>
    </source>
</evidence>
<dbReference type="GO" id="GO:0005634">
    <property type="term" value="C:nucleus"/>
    <property type="evidence" value="ECO:0007669"/>
    <property type="project" value="TreeGrafter"/>
</dbReference>
<dbReference type="InterPro" id="IPR029035">
    <property type="entry name" value="DHS-like_NAD/FAD-binding_dom"/>
</dbReference>
<feature type="binding site" evidence="6">
    <location>
        <position position="172"/>
    </location>
    <ligand>
        <name>Zn(2+)</name>
        <dbReference type="ChEBI" id="CHEBI:29105"/>
    </ligand>
</feature>
<comment type="similarity">
    <text evidence="2">Belongs to the sirtuin family. Class I subfamily.</text>
</comment>
<evidence type="ECO:0000256" key="3">
    <source>
        <dbReference type="ARBA" id="ARBA00022679"/>
    </source>
</evidence>
<dbReference type="OrthoDB" id="424302at2759"/>
<dbReference type="EMBL" id="BPQB01000018">
    <property type="protein sequence ID" value="GJE90698.1"/>
    <property type="molecule type" value="Genomic_DNA"/>
</dbReference>
<dbReference type="Gene3D" id="3.30.1600.10">
    <property type="entry name" value="SIR2/SIRT2 'Small Domain"/>
    <property type="match status" value="1"/>
</dbReference>
<feature type="domain" description="Deacetylase sirtuin-type" evidence="8">
    <location>
        <begin position="1"/>
        <end position="357"/>
    </location>
</feature>
<evidence type="ECO:0000256" key="1">
    <source>
        <dbReference type="ARBA" id="ARBA00004173"/>
    </source>
</evidence>
<dbReference type="GO" id="GO:0070403">
    <property type="term" value="F:NAD+ binding"/>
    <property type="evidence" value="ECO:0007669"/>
    <property type="project" value="InterPro"/>
</dbReference>
<feature type="binding site" evidence="6">
    <location>
        <position position="257"/>
    </location>
    <ligand>
        <name>Zn(2+)</name>
        <dbReference type="ChEBI" id="CHEBI:29105"/>
    </ligand>
</feature>
<feature type="region of interest" description="Disordered" evidence="7">
    <location>
        <begin position="231"/>
        <end position="251"/>
    </location>
</feature>